<dbReference type="PANTHER" id="PTHR11085">
    <property type="entry name" value="NAD-DEPENDENT PROTEIN DEACYLASE SIRTUIN-5, MITOCHONDRIAL-RELATED"/>
    <property type="match status" value="1"/>
</dbReference>
<comment type="subcellular location">
    <subcellularLocation>
        <location evidence="3">Mitochondrion</location>
    </subcellularLocation>
</comment>
<feature type="binding site" evidence="3">
    <location>
        <position position="85"/>
    </location>
    <ligand>
        <name>substrate</name>
    </ligand>
</feature>
<evidence type="ECO:0000256" key="4">
    <source>
        <dbReference type="PROSITE-ProRule" id="PRU00236"/>
    </source>
</evidence>
<feature type="binding site" evidence="3">
    <location>
        <position position="88"/>
    </location>
    <ligand>
        <name>substrate</name>
    </ligand>
</feature>
<keyword evidence="3 4" id="KW-0479">Metal-binding</keyword>
<dbReference type="NCBIfam" id="NF001753">
    <property type="entry name" value="PRK00481.1-3"/>
    <property type="match status" value="1"/>
</dbReference>
<dbReference type="SUPFAM" id="SSF52467">
    <property type="entry name" value="DHS-like NAD/FAD-binding domain"/>
    <property type="match status" value="1"/>
</dbReference>
<dbReference type="InterPro" id="IPR003000">
    <property type="entry name" value="Sirtuin"/>
</dbReference>
<dbReference type="InterPro" id="IPR026591">
    <property type="entry name" value="Sirtuin_cat_small_dom_sf"/>
</dbReference>
<comment type="domain">
    <text evidence="3">In contrast to class I sirtuins, class III sirtuins have only weak deacetylase activity. Difference in substrate specificity is probably due to a larger hydrophobic pocket with 2 residues (Tyr-85 and Arg-88) that bind to malonylated and succinylated substrates and define the specificity.</text>
</comment>
<evidence type="ECO:0000313" key="6">
    <source>
        <dbReference type="EMBL" id="KAI6655093.1"/>
    </source>
</evidence>
<comment type="similarity">
    <text evidence="3">Belongs to the sirtuin family. Class III subfamily.</text>
</comment>
<dbReference type="InterPro" id="IPR029035">
    <property type="entry name" value="DHS-like_NAD/FAD-binding_dom"/>
</dbReference>
<dbReference type="CDD" id="cd01412">
    <property type="entry name" value="SIRT5_Af1_CobB"/>
    <property type="match status" value="1"/>
</dbReference>
<feature type="binding site" evidence="3">
    <location>
        <position position="274"/>
    </location>
    <ligand>
        <name>NAD(+)</name>
        <dbReference type="ChEBI" id="CHEBI:57540"/>
    </ligand>
</feature>
<feature type="binding site" evidence="3">
    <location>
        <begin position="230"/>
        <end position="232"/>
    </location>
    <ligand>
        <name>NAD(+)</name>
        <dbReference type="ChEBI" id="CHEBI:57540"/>
    </ligand>
</feature>
<comment type="catalytic activity">
    <reaction evidence="3">
        <text>N(6)-malonyl-L-lysyl-[protein] + NAD(+) + H2O = 2''-O-malonyl-ADP-D-ribose + nicotinamide + L-lysyl-[protein]</text>
        <dbReference type="Rhea" id="RHEA:47672"/>
        <dbReference type="Rhea" id="RHEA-COMP:9752"/>
        <dbReference type="Rhea" id="RHEA-COMP:11878"/>
        <dbReference type="ChEBI" id="CHEBI:15377"/>
        <dbReference type="ChEBI" id="CHEBI:17154"/>
        <dbReference type="ChEBI" id="CHEBI:29969"/>
        <dbReference type="ChEBI" id="CHEBI:57540"/>
        <dbReference type="ChEBI" id="CHEBI:87831"/>
        <dbReference type="ChEBI" id="CHEBI:87833"/>
    </reaction>
</comment>
<dbReference type="PANTHER" id="PTHR11085:SF10">
    <property type="entry name" value="NAD-DEPENDENT PROTEIN DEACYLASE SIRTUIN-5, MITOCHONDRIAL-RELATED"/>
    <property type="match status" value="1"/>
</dbReference>
<evidence type="ECO:0000313" key="7">
    <source>
        <dbReference type="Proteomes" id="UP001165289"/>
    </source>
</evidence>
<keyword evidence="2 3" id="KW-0520">NAD</keyword>
<dbReference type="InterPro" id="IPR026590">
    <property type="entry name" value="Ssirtuin_cat_dom"/>
</dbReference>
<proteinExistence type="inferred from homology"/>
<dbReference type="Pfam" id="PF02146">
    <property type="entry name" value="SIR2"/>
    <property type="match status" value="1"/>
</dbReference>
<comment type="catalytic activity">
    <reaction evidence="3">
        <text>N(6)-glutaryl-L-lysyl-[protein] + NAD(+) + H2O = 2''-O-glutaryl-ADP-D-ribose + nicotinamide + L-lysyl-[protein]</text>
        <dbReference type="Rhea" id="RHEA:47664"/>
        <dbReference type="Rhea" id="RHEA-COMP:9752"/>
        <dbReference type="Rhea" id="RHEA-COMP:11875"/>
        <dbReference type="ChEBI" id="CHEBI:15377"/>
        <dbReference type="ChEBI" id="CHEBI:17154"/>
        <dbReference type="ChEBI" id="CHEBI:29969"/>
        <dbReference type="ChEBI" id="CHEBI:57540"/>
        <dbReference type="ChEBI" id="CHEBI:87828"/>
        <dbReference type="ChEBI" id="CHEBI:87829"/>
    </reaction>
</comment>
<dbReference type="InterPro" id="IPR050134">
    <property type="entry name" value="NAD-dep_sirtuin_deacylases"/>
</dbReference>
<sequence>MADRGLPDIFGFPVDAREEQKDMNGFRKVLAHAKSVVALTGAGVSAESGVPTFRGAGGYWRTYQAQQLATPEAFSEDPSLVWEFYHYRREVMLTKTYNPAHLALANLEKRLINEGKQFTLLTQNIDRLHQAAGSQNVVELHGSLFLTRCLSCSEVKENRDSPICASLKDKGAPDPDEKSAGIPADQLPRCSSCSGLLRPHVVWFGESLDTNVMSKSYSVMCECDLFLVIGTSSVVYPAAGFALNLANKGVLVAEFNIEPTTATSAFNYHFHGKCGEILPPALAPPTEEELSTKTEK</sequence>
<dbReference type="PROSITE" id="PS50305">
    <property type="entry name" value="SIRTUIN"/>
    <property type="match status" value="1"/>
</dbReference>
<dbReference type="HAMAP" id="MF_01121">
    <property type="entry name" value="Sirtuin_ClassIII"/>
    <property type="match status" value="1"/>
</dbReference>
<comment type="caution">
    <text evidence="3">Lacks conserved residue(s) required for the propagation of feature annotation.</text>
</comment>
<name>A0AAV7K1J2_9METZ</name>
<reference evidence="6 7" key="1">
    <citation type="journal article" date="2023" name="BMC Biol.">
        <title>The compact genome of the sponge Oopsacas minuta (Hexactinellida) is lacking key metazoan core genes.</title>
        <authorList>
            <person name="Santini S."/>
            <person name="Schenkelaars Q."/>
            <person name="Jourda C."/>
            <person name="Duchesne M."/>
            <person name="Belahbib H."/>
            <person name="Rocher C."/>
            <person name="Selva M."/>
            <person name="Riesgo A."/>
            <person name="Vervoort M."/>
            <person name="Leys S.P."/>
            <person name="Kodjabachian L."/>
            <person name="Le Bivic A."/>
            <person name="Borchiellini C."/>
            <person name="Claverie J.M."/>
            <person name="Renard E."/>
        </authorList>
    </citation>
    <scope>NUCLEOTIDE SEQUENCE [LARGE SCALE GENOMIC DNA]</scope>
    <source>
        <strain evidence="6">SPO-2</strain>
    </source>
</reference>
<feature type="binding site" evidence="3">
    <location>
        <begin position="41"/>
        <end position="60"/>
    </location>
    <ligand>
        <name>NAD(+)</name>
        <dbReference type="ChEBI" id="CHEBI:57540"/>
    </ligand>
</feature>
<feature type="active site" description="Proton acceptor" evidence="3 4">
    <location>
        <position position="141"/>
    </location>
</feature>
<dbReference type="GO" id="GO:0017136">
    <property type="term" value="F:histone deacetylase activity, NAD-dependent"/>
    <property type="evidence" value="ECO:0007669"/>
    <property type="project" value="TreeGrafter"/>
</dbReference>
<accession>A0AAV7K1J2</accession>
<dbReference type="Gene3D" id="3.40.50.1220">
    <property type="entry name" value="TPP-binding domain"/>
    <property type="match status" value="1"/>
</dbReference>
<dbReference type="GO" id="GO:0036055">
    <property type="term" value="F:protein-succinyllysine desuccinylase activity"/>
    <property type="evidence" value="ECO:0007669"/>
    <property type="project" value="UniProtKB-UniRule"/>
</dbReference>
<dbReference type="InterPro" id="IPR027546">
    <property type="entry name" value="Sirtuin_class_III"/>
</dbReference>
<organism evidence="6 7">
    <name type="scientific">Oopsacas minuta</name>
    <dbReference type="NCBI Taxonomy" id="111878"/>
    <lineage>
        <taxon>Eukaryota</taxon>
        <taxon>Metazoa</taxon>
        <taxon>Porifera</taxon>
        <taxon>Hexactinellida</taxon>
        <taxon>Hexasterophora</taxon>
        <taxon>Lyssacinosida</taxon>
        <taxon>Leucopsacidae</taxon>
        <taxon>Oopsacas</taxon>
    </lineage>
</organism>
<keyword evidence="3" id="KW-0496">Mitochondrion</keyword>
<feature type="binding site" evidence="4">
    <location>
        <position position="193"/>
    </location>
    <ligand>
        <name>Zn(2+)</name>
        <dbReference type="ChEBI" id="CHEBI:29105"/>
    </ligand>
</feature>
<comment type="cofactor">
    <cofactor evidence="3">
        <name>Zn(2+)</name>
        <dbReference type="ChEBI" id="CHEBI:29105"/>
    </cofactor>
    <text evidence="3">Binds 1 zinc ion per subunit.</text>
</comment>
<dbReference type="GO" id="GO:0036054">
    <property type="term" value="F:protein-malonyllysine demalonylase activity"/>
    <property type="evidence" value="ECO:0007669"/>
    <property type="project" value="UniProtKB-UniRule"/>
</dbReference>
<protein>
    <recommendedName>
        <fullName evidence="3">NAD-dependent protein deacylase</fullName>
        <ecNumber evidence="3">2.3.1.-</ecNumber>
    </recommendedName>
    <alternativeName>
        <fullName evidence="3">Regulatory protein SIR2 homolog 5</fullName>
    </alternativeName>
</protein>
<feature type="binding site" evidence="3 4">
    <location>
        <position position="190"/>
    </location>
    <ligand>
        <name>Zn(2+)</name>
        <dbReference type="ChEBI" id="CHEBI:29105"/>
    </ligand>
</feature>
<dbReference type="Proteomes" id="UP001165289">
    <property type="component" value="Unassembled WGS sequence"/>
</dbReference>
<dbReference type="EC" id="2.3.1.-" evidence="3"/>
<gene>
    <name evidence="6" type="ORF">LOD99_2382</name>
</gene>
<dbReference type="Gene3D" id="3.30.1600.10">
    <property type="entry name" value="SIR2/SIRT2 'Small Domain"/>
    <property type="match status" value="1"/>
</dbReference>
<dbReference type="AlphaFoldDB" id="A0AAV7K1J2"/>
<comment type="function">
    <text evidence="3">NAD-dependent lysine demalonylase, desuccinylase and deglutarylase that specifically removes malonyl, succinyl and glutaryl groups on target proteins. Has weak NAD-dependent protein deacetylase activity; however this activity may not be physiologically relevant in vivo.</text>
</comment>
<evidence type="ECO:0000256" key="2">
    <source>
        <dbReference type="ARBA" id="ARBA00023027"/>
    </source>
</evidence>
<feature type="binding site" evidence="3 4">
    <location>
        <position position="149"/>
    </location>
    <ligand>
        <name>Zn(2+)</name>
        <dbReference type="ChEBI" id="CHEBI:29105"/>
    </ligand>
</feature>
<keyword evidence="3 4" id="KW-0862">Zinc</keyword>
<dbReference type="GO" id="GO:0070403">
    <property type="term" value="F:NAD+ binding"/>
    <property type="evidence" value="ECO:0007669"/>
    <property type="project" value="UniProtKB-UniRule"/>
</dbReference>
<comment type="catalytic activity">
    <reaction evidence="3">
        <text>N(6)-succinyl-L-lysyl-[protein] + NAD(+) + H2O = 2''-O-succinyl-ADP-D-ribose + nicotinamide + L-lysyl-[protein]</text>
        <dbReference type="Rhea" id="RHEA:47668"/>
        <dbReference type="Rhea" id="RHEA-COMP:9752"/>
        <dbReference type="Rhea" id="RHEA-COMP:11877"/>
        <dbReference type="ChEBI" id="CHEBI:15377"/>
        <dbReference type="ChEBI" id="CHEBI:17154"/>
        <dbReference type="ChEBI" id="CHEBI:29969"/>
        <dbReference type="ChEBI" id="CHEBI:57540"/>
        <dbReference type="ChEBI" id="CHEBI:87830"/>
        <dbReference type="ChEBI" id="CHEBI:87832"/>
    </reaction>
</comment>
<feature type="binding site" evidence="4">
    <location>
        <position position="152"/>
    </location>
    <ligand>
        <name>Zn(2+)</name>
        <dbReference type="ChEBI" id="CHEBI:29105"/>
    </ligand>
</feature>
<feature type="binding site" evidence="3">
    <location>
        <begin position="256"/>
        <end position="258"/>
    </location>
    <ligand>
        <name>NAD(+)</name>
        <dbReference type="ChEBI" id="CHEBI:57540"/>
    </ligand>
</feature>
<dbReference type="GO" id="GO:0005634">
    <property type="term" value="C:nucleus"/>
    <property type="evidence" value="ECO:0007669"/>
    <property type="project" value="TreeGrafter"/>
</dbReference>
<dbReference type="EMBL" id="JAKMXF010000210">
    <property type="protein sequence ID" value="KAI6655093.1"/>
    <property type="molecule type" value="Genomic_DNA"/>
</dbReference>
<feature type="domain" description="Deacetylase sirtuin-type" evidence="5">
    <location>
        <begin position="16"/>
        <end position="293"/>
    </location>
</feature>
<dbReference type="GO" id="GO:0005739">
    <property type="term" value="C:mitochondrion"/>
    <property type="evidence" value="ECO:0007669"/>
    <property type="project" value="UniProtKB-SubCell"/>
</dbReference>
<comment type="caution">
    <text evidence="6">The sequence shown here is derived from an EMBL/GenBank/DDBJ whole genome shotgun (WGS) entry which is preliminary data.</text>
</comment>
<keyword evidence="7" id="KW-1185">Reference proteome</keyword>
<evidence type="ECO:0000259" key="5">
    <source>
        <dbReference type="PROSITE" id="PS50305"/>
    </source>
</evidence>
<feature type="binding site" evidence="3">
    <location>
        <begin position="123"/>
        <end position="126"/>
    </location>
    <ligand>
        <name>NAD(+)</name>
        <dbReference type="ChEBI" id="CHEBI:57540"/>
    </ligand>
</feature>
<evidence type="ECO:0000256" key="1">
    <source>
        <dbReference type="ARBA" id="ARBA00022679"/>
    </source>
</evidence>
<keyword evidence="1 3" id="KW-0808">Transferase</keyword>
<evidence type="ECO:0000256" key="3">
    <source>
        <dbReference type="HAMAP-Rule" id="MF_03160"/>
    </source>
</evidence>
<dbReference type="GO" id="GO:0008270">
    <property type="term" value="F:zinc ion binding"/>
    <property type="evidence" value="ECO:0007669"/>
    <property type="project" value="UniProtKB-UniRule"/>
</dbReference>